<dbReference type="PANTHER" id="PTHR43784:SF2">
    <property type="entry name" value="GDSL-LIKE LIPASE_ACYLHYDROLASE, PUTATIVE (AFU_ORTHOLOGUE AFUA_2G00820)-RELATED"/>
    <property type="match status" value="1"/>
</dbReference>
<sequence length="258" mass="27505">MRGPVVVAMGDSITFGVGDGTQRPETADIPVGWAAHVARALGASRFVNLACNGARARHLAQSQVPHALMELPDVVLLTIGGNDVLRGDFSPEEVRACVSDALVRLERPGRIVVLVSLDRIGLFDLLGGAIAEVMARRVGAANGALRSAAIGTGTIVVDGAAALARVGARGWHVDRVHPSALGHRALARHVLKTLGTADHETTPMPAPGSPRAHDRVWWLLRHGTPWVAKRSRDLIPQVAAVVTHELLEDRRRRRHAPA</sequence>
<evidence type="ECO:0000313" key="3">
    <source>
        <dbReference type="Proteomes" id="UP001172738"/>
    </source>
</evidence>
<proteinExistence type="predicted"/>
<protein>
    <submittedName>
        <fullName evidence="2">GDSL-type esterase/lipase family protein</fullName>
    </submittedName>
</protein>
<dbReference type="RefSeq" id="WP_301127026.1">
    <property type="nucleotide sequence ID" value="NZ_JAUHPV010000003.1"/>
</dbReference>
<dbReference type="InterPro" id="IPR053140">
    <property type="entry name" value="GDSL_Rv0518-like"/>
</dbReference>
<dbReference type="PANTHER" id="PTHR43784">
    <property type="entry name" value="GDSL-LIKE LIPASE/ACYLHYDROLASE, PUTATIVE (AFU_ORTHOLOGUE AFUA_2G00820)-RELATED"/>
    <property type="match status" value="1"/>
</dbReference>
<name>A0ABT8FZX7_9MICO</name>
<dbReference type="Pfam" id="PF13472">
    <property type="entry name" value="Lipase_GDSL_2"/>
    <property type="match status" value="1"/>
</dbReference>
<dbReference type="InterPro" id="IPR013830">
    <property type="entry name" value="SGNH_hydro"/>
</dbReference>
<dbReference type="EMBL" id="JAUHPV010000003">
    <property type="protein sequence ID" value="MDN4472446.1"/>
    <property type="molecule type" value="Genomic_DNA"/>
</dbReference>
<comment type="caution">
    <text evidence="2">The sequence shown here is derived from an EMBL/GenBank/DDBJ whole genome shotgun (WGS) entry which is preliminary data.</text>
</comment>
<evidence type="ECO:0000313" key="2">
    <source>
        <dbReference type="EMBL" id="MDN4472446.1"/>
    </source>
</evidence>
<evidence type="ECO:0000259" key="1">
    <source>
        <dbReference type="Pfam" id="PF13472"/>
    </source>
</evidence>
<dbReference type="Proteomes" id="UP001172738">
    <property type="component" value="Unassembled WGS sequence"/>
</dbReference>
<feature type="domain" description="SGNH hydrolase-type esterase" evidence="1">
    <location>
        <begin position="8"/>
        <end position="185"/>
    </location>
</feature>
<dbReference type="SUPFAM" id="SSF52266">
    <property type="entry name" value="SGNH hydrolase"/>
    <property type="match status" value="1"/>
</dbReference>
<gene>
    <name evidence="2" type="ORF">QQX04_05505</name>
</gene>
<dbReference type="InterPro" id="IPR036514">
    <property type="entry name" value="SGNH_hydro_sf"/>
</dbReference>
<reference evidence="2" key="1">
    <citation type="submission" date="2023-06" db="EMBL/GenBank/DDBJ databases">
        <title>SYSU T00b26.</title>
        <authorList>
            <person name="Gao L."/>
            <person name="Fang B.-Z."/>
            <person name="Li W.-J."/>
        </authorList>
    </citation>
    <scope>NUCLEOTIDE SEQUENCE</scope>
    <source>
        <strain evidence="2">SYSU T00b26</strain>
    </source>
</reference>
<keyword evidence="3" id="KW-1185">Reference proteome</keyword>
<accession>A0ABT8FZX7</accession>
<dbReference type="Gene3D" id="3.40.50.1110">
    <property type="entry name" value="SGNH hydrolase"/>
    <property type="match status" value="1"/>
</dbReference>
<organism evidence="2 3">
    <name type="scientific">Demequina zhanjiangensis</name>
    <dbReference type="NCBI Taxonomy" id="3051659"/>
    <lineage>
        <taxon>Bacteria</taxon>
        <taxon>Bacillati</taxon>
        <taxon>Actinomycetota</taxon>
        <taxon>Actinomycetes</taxon>
        <taxon>Micrococcales</taxon>
        <taxon>Demequinaceae</taxon>
        <taxon>Demequina</taxon>
    </lineage>
</organism>